<evidence type="ECO:0000256" key="6">
    <source>
        <dbReference type="HAMAP-Rule" id="MF_00337"/>
    </source>
</evidence>
<proteinExistence type="inferred from homology"/>
<keyword evidence="2 6" id="KW-0963">Cytoplasm</keyword>
<comment type="function">
    <text evidence="6">Bidirectionally degrades single-stranded DNA into large acid-insoluble oligonucleotides, which are then degraded further into small acid-soluble oligonucleotides.</text>
</comment>
<dbReference type="Pfam" id="PF02609">
    <property type="entry name" value="Exonuc_VII_S"/>
    <property type="match status" value="1"/>
</dbReference>
<evidence type="ECO:0000256" key="2">
    <source>
        <dbReference type="ARBA" id="ARBA00022490"/>
    </source>
</evidence>
<comment type="subcellular location">
    <subcellularLocation>
        <location evidence="6">Cytoplasm</location>
    </subcellularLocation>
</comment>
<dbReference type="EC" id="3.1.11.6" evidence="6"/>
<reference evidence="7 8" key="1">
    <citation type="submission" date="2020-05" db="EMBL/GenBank/DDBJ databases">
        <title>Genomic Encyclopedia of Type Strains, Phase IV (KMG-V): Genome sequencing to study the core and pangenomes of soil and plant-associated prokaryotes.</title>
        <authorList>
            <person name="Whitman W."/>
        </authorList>
    </citation>
    <scope>NUCLEOTIDE SEQUENCE [LARGE SCALE GENOMIC DNA]</scope>
    <source>
        <strain evidence="7 8">C29</strain>
    </source>
</reference>
<gene>
    <name evidence="6" type="primary">xseB</name>
    <name evidence="7" type="ORF">HNQ01_001544</name>
</gene>
<comment type="catalytic activity">
    <reaction evidence="6">
        <text>Exonucleolytic cleavage in either 5'- to 3'- or 3'- to 5'-direction to yield nucleoside 5'-phosphates.</text>
        <dbReference type="EC" id="3.1.11.6"/>
    </reaction>
</comment>
<dbReference type="InterPro" id="IPR037004">
    <property type="entry name" value="Exonuc_VII_ssu_sf"/>
</dbReference>
<keyword evidence="8" id="KW-1185">Reference proteome</keyword>
<dbReference type="SUPFAM" id="SSF116842">
    <property type="entry name" value="XseB-like"/>
    <property type="match status" value="1"/>
</dbReference>
<comment type="caution">
    <text evidence="7">The sequence shown here is derived from an EMBL/GenBank/DDBJ whole genome shotgun (WGS) entry which is preliminary data.</text>
</comment>
<evidence type="ECO:0000313" key="7">
    <source>
        <dbReference type="EMBL" id="NRT55814.1"/>
    </source>
</evidence>
<dbReference type="GO" id="GO:0008855">
    <property type="term" value="F:exodeoxyribonuclease VII activity"/>
    <property type="evidence" value="ECO:0007669"/>
    <property type="project" value="UniProtKB-EC"/>
</dbReference>
<organism evidence="7 8">
    <name type="scientific">Sphaerotilus uruguayifluvii</name>
    <dbReference type="NCBI Taxonomy" id="2735897"/>
    <lineage>
        <taxon>Bacteria</taxon>
        <taxon>Pseudomonadati</taxon>
        <taxon>Pseudomonadota</taxon>
        <taxon>Betaproteobacteria</taxon>
        <taxon>Burkholderiales</taxon>
        <taxon>Sphaerotilaceae</taxon>
        <taxon>Sphaerotilus</taxon>
    </lineage>
</organism>
<comment type="similarity">
    <text evidence="1 6">Belongs to the XseB family.</text>
</comment>
<evidence type="ECO:0000256" key="4">
    <source>
        <dbReference type="ARBA" id="ARBA00022801"/>
    </source>
</evidence>
<sequence>MPKSAPEPSSNEPESYESALAELERLVQSMESAQLPLDQLLDGYRRGAELLGFCRTRLDAVETQVRMLDEGQLKPWSDPS</sequence>
<dbReference type="PANTHER" id="PTHR34137:SF1">
    <property type="entry name" value="EXODEOXYRIBONUCLEASE 7 SMALL SUBUNIT"/>
    <property type="match status" value="1"/>
</dbReference>
<dbReference type="InterPro" id="IPR003761">
    <property type="entry name" value="Exonuc_VII_S"/>
</dbReference>
<evidence type="ECO:0000256" key="5">
    <source>
        <dbReference type="ARBA" id="ARBA00022839"/>
    </source>
</evidence>
<dbReference type="NCBIfam" id="TIGR01280">
    <property type="entry name" value="xseB"/>
    <property type="match status" value="1"/>
</dbReference>
<evidence type="ECO:0000256" key="1">
    <source>
        <dbReference type="ARBA" id="ARBA00009998"/>
    </source>
</evidence>
<protein>
    <recommendedName>
        <fullName evidence="6">Exodeoxyribonuclease 7 small subunit</fullName>
        <ecNumber evidence="6">3.1.11.6</ecNumber>
    </recommendedName>
    <alternativeName>
        <fullName evidence="6">Exodeoxyribonuclease VII small subunit</fullName>
        <shortName evidence="6">Exonuclease VII small subunit</shortName>
    </alternativeName>
</protein>
<comment type="subunit">
    <text evidence="6">Heterooligomer composed of large and small subunits.</text>
</comment>
<keyword evidence="4 6" id="KW-0378">Hydrolase</keyword>
<keyword evidence="3 6" id="KW-0540">Nuclease</keyword>
<accession>A0ABX2G182</accession>
<dbReference type="PANTHER" id="PTHR34137">
    <property type="entry name" value="EXODEOXYRIBONUCLEASE 7 SMALL SUBUNIT"/>
    <property type="match status" value="1"/>
</dbReference>
<dbReference type="PIRSF" id="PIRSF006488">
    <property type="entry name" value="Exonuc_VII_S"/>
    <property type="match status" value="1"/>
</dbReference>
<keyword evidence="5 6" id="KW-0269">Exonuclease</keyword>
<dbReference type="RefSeq" id="WP_173804783.1">
    <property type="nucleotide sequence ID" value="NZ_JABSNM010000005.1"/>
</dbReference>
<dbReference type="Gene3D" id="1.10.287.1040">
    <property type="entry name" value="Exonuclease VII, small subunit"/>
    <property type="match status" value="1"/>
</dbReference>
<evidence type="ECO:0000313" key="8">
    <source>
        <dbReference type="Proteomes" id="UP001516061"/>
    </source>
</evidence>
<dbReference type="HAMAP" id="MF_00337">
    <property type="entry name" value="Exonuc_7_S"/>
    <property type="match status" value="1"/>
</dbReference>
<dbReference type="Proteomes" id="UP001516061">
    <property type="component" value="Unassembled WGS sequence"/>
</dbReference>
<evidence type="ECO:0000256" key="3">
    <source>
        <dbReference type="ARBA" id="ARBA00022722"/>
    </source>
</evidence>
<name>A0ABX2G182_9BURK</name>
<dbReference type="EMBL" id="JABSNM010000005">
    <property type="protein sequence ID" value="NRT55814.1"/>
    <property type="molecule type" value="Genomic_DNA"/>
</dbReference>